<dbReference type="EMBL" id="AMCI01000117">
    <property type="protein sequence ID" value="EJX10724.1"/>
    <property type="molecule type" value="Genomic_DNA"/>
</dbReference>
<sequence>KNVCFSLKMCTFAAVFDKDIN</sequence>
<reference evidence="1" key="1">
    <citation type="journal article" date="2012" name="PLoS ONE">
        <title>Gene sets for utilization of primary and secondary nutrition supplies in the distal gut of endangered iberian lynx.</title>
        <authorList>
            <person name="Alcaide M."/>
            <person name="Messina E."/>
            <person name="Richter M."/>
            <person name="Bargiela R."/>
            <person name="Peplies J."/>
            <person name="Huws S.A."/>
            <person name="Newbold C.J."/>
            <person name="Golyshin P.N."/>
            <person name="Simon M.A."/>
            <person name="Lopez G."/>
            <person name="Yakimov M.M."/>
            <person name="Ferrer M."/>
        </authorList>
    </citation>
    <scope>NUCLEOTIDE SEQUENCE</scope>
</reference>
<protein>
    <submittedName>
        <fullName evidence="1">Uncharacterized protein</fullName>
    </submittedName>
</protein>
<evidence type="ECO:0000313" key="1">
    <source>
        <dbReference type="EMBL" id="EJX10724.1"/>
    </source>
</evidence>
<feature type="non-terminal residue" evidence="1">
    <location>
        <position position="1"/>
    </location>
</feature>
<dbReference type="AlphaFoldDB" id="J9GS23"/>
<organism evidence="1">
    <name type="scientific">gut metagenome</name>
    <dbReference type="NCBI Taxonomy" id="749906"/>
    <lineage>
        <taxon>unclassified sequences</taxon>
        <taxon>metagenomes</taxon>
        <taxon>organismal metagenomes</taxon>
    </lineage>
</organism>
<accession>J9GS23</accession>
<proteinExistence type="predicted"/>
<name>J9GS23_9ZZZZ</name>
<gene>
    <name evidence="1" type="ORF">EVA_00578</name>
</gene>
<comment type="caution">
    <text evidence="1">The sequence shown here is derived from an EMBL/GenBank/DDBJ whole genome shotgun (WGS) entry which is preliminary data.</text>
</comment>